<name>K1UQR3_9ZZZZ</name>
<feature type="non-terminal residue" evidence="1">
    <location>
        <position position="38"/>
    </location>
</feature>
<evidence type="ECO:0000313" key="1">
    <source>
        <dbReference type="EMBL" id="EKC80545.1"/>
    </source>
</evidence>
<accession>K1UQR3</accession>
<dbReference type="EMBL" id="AJWY01000889">
    <property type="protein sequence ID" value="EKC80545.1"/>
    <property type="molecule type" value="Genomic_DNA"/>
</dbReference>
<protein>
    <submittedName>
        <fullName evidence="1">Prophage antirepressor</fullName>
    </submittedName>
</protein>
<proteinExistence type="predicted"/>
<dbReference type="AlphaFoldDB" id="K1UQR3"/>
<organism evidence="1">
    <name type="scientific">human gut metagenome</name>
    <dbReference type="NCBI Taxonomy" id="408170"/>
    <lineage>
        <taxon>unclassified sequences</taxon>
        <taxon>metagenomes</taxon>
        <taxon>organismal metagenomes</taxon>
    </lineage>
</organism>
<sequence>MDENNSIQLFEDRKIRTAWDEEKEEWYFSVQDVVAVLS</sequence>
<reference evidence="1" key="1">
    <citation type="journal article" date="2013" name="Environ. Microbiol.">
        <title>Microbiota from the distal guts of lean and obese adolescents exhibit partial functional redundancy besides clear differences in community structure.</title>
        <authorList>
            <person name="Ferrer M."/>
            <person name="Ruiz A."/>
            <person name="Lanza F."/>
            <person name="Haange S.B."/>
            <person name="Oberbach A."/>
            <person name="Till H."/>
            <person name="Bargiela R."/>
            <person name="Campoy C."/>
            <person name="Segura M.T."/>
            <person name="Richter M."/>
            <person name="von Bergen M."/>
            <person name="Seifert J."/>
            <person name="Suarez A."/>
        </authorList>
    </citation>
    <scope>NUCLEOTIDE SEQUENCE</scope>
</reference>
<comment type="caution">
    <text evidence="1">The sequence shown here is derived from an EMBL/GenBank/DDBJ whole genome shotgun (WGS) entry which is preliminary data.</text>
</comment>
<gene>
    <name evidence="1" type="ORF">LEA_01270</name>
</gene>